<keyword evidence="2" id="KW-1185">Reference proteome</keyword>
<accession>A0ABM5NZI0</accession>
<evidence type="ECO:0000313" key="2">
    <source>
        <dbReference type="Proteomes" id="UP000017590"/>
    </source>
</evidence>
<sequence>MINYTIIDNSTITYNISDNAYRIYNFLLSMCYNKDHCYPSQKYISERLCKSVRTVQRGIQECFKAGLILRIKRRGSISNVYTLLKTSTSNVVNTVKTTIDKVKKSYTKKKSLFNDFPQRKYDYKELEQQLLGNAVYDPKKLE</sequence>
<dbReference type="Proteomes" id="UP000017590">
    <property type="component" value="Chromosome"/>
</dbReference>
<protein>
    <submittedName>
        <fullName evidence="1">Helix-turn-helix domain-containing protein</fullName>
    </submittedName>
</protein>
<proteinExistence type="predicted"/>
<dbReference type="Gene3D" id="1.10.10.10">
    <property type="entry name" value="Winged helix-like DNA-binding domain superfamily/Winged helix DNA-binding domain"/>
    <property type="match status" value="1"/>
</dbReference>
<dbReference type="Pfam" id="PF13730">
    <property type="entry name" value="HTH_36"/>
    <property type="match status" value="1"/>
</dbReference>
<evidence type="ECO:0000313" key="1">
    <source>
        <dbReference type="EMBL" id="AGY77952.1"/>
    </source>
</evidence>
<dbReference type="InterPro" id="IPR036388">
    <property type="entry name" value="WH-like_DNA-bd_sf"/>
</dbReference>
<reference evidence="2" key="1">
    <citation type="journal article" date="2014" name="Biotechnol. Biofuels">
        <title>Comparison of single-molecule sequencing and hybrid approaches for finishing the genome of Clostridium autoethanogenum and analysis of CRISPR systems in industrial relevant Clostridia.</title>
        <authorList>
            <person name="Brown S.D."/>
            <person name="Nagaraju S."/>
            <person name="Utturkar S."/>
            <person name="De Tissera S."/>
            <person name="Segovia S."/>
            <person name="Mitchell W."/>
            <person name="Land M.L."/>
            <person name="Dassanayake A."/>
            <person name="Kopke M."/>
        </authorList>
    </citation>
    <scope>NUCLEOTIDE SEQUENCE [LARGE SCALE GENOMIC DNA]</scope>
    <source>
        <strain evidence="2">DSM 10061</strain>
    </source>
</reference>
<name>A0ABM5NZI0_9CLOT</name>
<dbReference type="RefSeq" id="WP_023163376.1">
    <property type="nucleotide sequence ID" value="NC_022592.1"/>
</dbReference>
<gene>
    <name evidence="1" type="ORF">CAETHG_3751</name>
</gene>
<organism evidence="1 2">
    <name type="scientific">Clostridium autoethanogenum DSM 10061</name>
    <dbReference type="NCBI Taxonomy" id="1341692"/>
    <lineage>
        <taxon>Bacteria</taxon>
        <taxon>Bacillati</taxon>
        <taxon>Bacillota</taxon>
        <taxon>Clostridia</taxon>
        <taxon>Eubacteriales</taxon>
        <taxon>Clostridiaceae</taxon>
        <taxon>Clostridium</taxon>
    </lineage>
</organism>
<dbReference type="EMBL" id="CP006763">
    <property type="protein sequence ID" value="AGY77952.1"/>
    <property type="molecule type" value="Genomic_DNA"/>
</dbReference>